<dbReference type="RefSeq" id="XP_046602315.1">
    <property type="nucleotide sequence ID" value="XM_046746359.1"/>
</dbReference>
<dbReference type="InterPro" id="IPR032675">
    <property type="entry name" value="LRR_dom_sf"/>
</dbReference>
<keyword evidence="1" id="KW-1185">Reference proteome</keyword>
<dbReference type="Proteomes" id="UP000829291">
    <property type="component" value="Chromosome 1"/>
</dbReference>
<dbReference type="PANTHER" id="PTHR13318">
    <property type="entry name" value="PARTNER OF PAIRED, ISOFORM B-RELATED"/>
    <property type="match status" value="1"/>
</dbReference>
<dbReference type="SUPFAM" id="SSF52047">
    <property type="entry name" value="RNI-like"/>
    <property type="match status" value="2"/>
</dbReference>
<dbReference type="RefSeq" id="XP_046602314.1">
    <property type="nucleotide sequence ID" value="XM_046746358.1"/>
</dbReference>
<protein>
    <submittedName>
        <fullName evidence="2 3">Uncharacterized protein LOC107227669 isoform X3</fullName>
    </submittedName>
</protein>
<evidence type="ECO:0000313" key="2">
    <source>
        <dbReference type="RefSeq" id="XP_046602314.1"/>
    </source>
</evidence>
<evidence type="ECO:0000313" key="1">
    <source>
        <dbReference type="Proteomes" id="UP000829291"/>
    </source>
</evidence>
<evidence type="ECO:0000313" key="3">
    <source>
        <dbReference type="RefSeq" id="XP_046602315.1"/>
    </source>
</evidence>
<name>A0ABM3GPV9_NEOLC</name>
<proteinExistence type="predicted"/>
<gene>
    <name evidence="2 3" type="primary">LOC107227669</name>
</gene>
<dbReference type="GeneID" id="107227669"/>
<dbReference type="Gene3D" id="3.80.10.10">
    <property type="entry name" value="Ribonuclease Inhibitor"/>
    <property type="match status" value="2"/>
</dbReference>
<reference evidence="2 3" key="1">
    <citation type="submission" date="2025-05" db="UniProtKB">
        <authorList>
            <consortium name="RefSeq"/>
        </authorList>
    </citation>
    <scope>IDENTIFICATION</scope>
    <source>
        <tissue evidence="2 3">Thorax and Abdomen</tissue>
    </source>
</reference>
<sequence>MPRLRVPKSLRKAALDGLAAYFANYVDQLCVNRALSDVRQAIVLIKEYTHPCLPPRLYNEVCRKFLAKFLWIQRNRNKTHSASHNRAALEVLMDLDIVGLQCVGEIMKYFDPADAGRFQRLSVLKLHHVWNHIGPKSLENFDLRNLIELHVTFLCVDRDLEVVGANCPKLLVLHIEESRRVTDNGLKALRPCSELRVLCVAGCQVTDTGINELLSTNKKIIEFNMGRHAIYSAEESFDVLSRPRSLVCPFMKRFSIKCHSITDEHLHAIVELFPNLSYLRINGEIKGDLCTLKRLDKLIVLNFIVSRYNYQLPMDNMNELLTSIGKNITMLNLKQLTQAGLNFICKVCVNIEHLTFHYPKYSPPRPMVVPSFRKLKMFECIIHPEYTGDSRILEFSTMPELRHLRCYDEVLSRGEFMESLELILFDHKRFPNLKTVFASGINAAICERMNQAAKQKNINFFIQPY</sequence>
<accession>A0ABM3GPV9</accession>
<organism evidence="1 2">
    <name type="scientific">Neodiprion lecontei</name>
    <name type="common">Redheaded pine sawfly</name>
    <dbReference type="NCBI Taxonomy" id="441921"/>
    <lineage>
        <taxon>Eukaryota</taxon>
        <taxon>Metazoa</taxon>
        <taxon>Ecdysozoa</taxon>
        <taxon>Arthropoda</taxon>
        <taxon>Hexapoda</taxon>
        <taxon>Insecta</taxon>
        <taxon>Pterygota</taxon>
        <taxon>Neoptera</taxon>
        <taxon>Endopterygota</taxon>
        <taxon>Hymenoptera</taxon>
        <taxon>Tenthredinoidea</taxon>
        <taxon>Diprionidae</taxon>
        <taxon>Diprioninae</taxon>
        <taxon>Neodiprion</taxon>
    </lineage>
</organism>